<dbReference type="SUPFAM" id="SSF81383">
    <property type="entry name" value="F-box domain"/>
    <property type="match status" value="1"/>
</dbReference>
<gene>
    <name evidence="2" type="ORF">CYLTODRAFT_445664</name>
</gene>
<dbReference type="OrthoDB" id="2322499at2759"/>
<dbReference type="CDD" id="cd09917">
    <property type="entry name" value="F-box_SF"/>
    <property type="match status" value="1"/>
</dbReference>
<evidence type="ECO:0000313" key="2">
    <source>
        <dbReference type="EMBL" id="KIY64949.1"/>
    </source>
</evidence>
<accession>A0A0D7B439</accession>
<dbReference type="PROSITE" id="PS50181">
    <property type="entry name" value="FBOX"/>
    <property type="match status" value="1"/>
</dbReference>
<dbReference type="Proteomes" id="UP000054007">
    <property type="component" value="Unassembled WGS sequence"/>
</dbReference>
<reference evidence="2 3" key="1">
    <citation type="journal article" date="2015" name="Fungal Genet. Biol.">
        <title>Evolution of novel wood decay mechanisms in Agaricales revealed by the genome sequences of Fistulina hepatica and Cylindrobasidium torrendii.</title>
        <authorList>
            <person name="Floudas D."/>
            <person name="Held B.W."/>
            <person name="Riley R."/>
            <person name="Nagy L.G."/>
            <person name="Koehler G."/>
            <person name="Ransdell A.S."/>
            <person name="Younus H."/>
            <person name="Chow J."/>
            <person name="Chiniquy J."/>
            <person name="Lipzen A."/>
            <person name="Tritt A."/>
            <person name="Sun H."/>
            <person name="Haridas S."/>
            <person name="LaButti K."/>
            <person name="Ohm R.A."/>
            <person name="Kues U."/>
            <person name="Blanchette R.A."/>
            <person name="Grigoriev I.V."/>
            <person name="Minto R.E."/>
            <person name="Hibbett D.S."/>
        </authorList>
    </citation>
    <scope>NUCLEOTIDE SEQUENCE [LARGE SCALE GENOMIC DNA]</scope>
    <source>
        <strain evidence="2 3">FP15055 ss-10</strain>
    </source>
</reference>
<keyword evidence="3" id="KW-1185">Reference proteome</keyword>
<organism evidence="2 3">
    <name type="scientific">Cylindrobasidium torrendii FP15055 ss-10</name>
    <dbReference type="NCBI Taxonomy" id="1314674"/>
    <lineage>
        <taxon>Eukaryota</taxon>
        <taxon>Fungi</taxon>
        <taxon>Dikarya</taxon>
        <taxon>Basidiomycota</taxon>
        <taxon>Agaricomycotina</taxon>
        <taxon>Agaricomycetes</taxon>
        <taxon>Agaricomycetidae</taxon>
        <taxon>Agaricales</taxon>
        <taxon>Marasmiineae</taxon>
        <taxon>Physalacriaceae</taxon>
        <taxon>Cylindrobasidium</taxon>
    </lineage>
</organism>
<sequence>MNTTQLRYGRRTRGSKGSLLQDVPYDIFLEICLHCTPLDLLNMTRVSKDLRAVLMHKSLAYIWQAARHNHHDMPPPWGAMSEPAWASICFKNICTVCYKKIVQNPNFELNCRICPGCMEEKTASLHEIHRLTFKGTGTSETLKGVQSIFELLPSSRNKERTKIVLLDHYNALVTAKQRVGARWPEMQTLKVRDLEAFKSHVAACKKWANICNKQRYVELDDKRSLRRTQIQEKLVELGYGEALSRLGEIHMQYQWKDHKLVRGTAKLTAGGWEKIKDEMIDFAQEAVDKLAERDGALQEFERQATLRDMLADWKRGLPNYGARPLPSIADLLEFDCVQEVIKQDTDVAVSRLDFKEALGDMADIANEWREESLNAVADHLGVSGRISVLNLARNAMVCDVCLERQRKMILNELPRRAKKKAALTIKGLVASPLWYTDIFSHKCAVFAEDDLTDPFSAVEKYGSHVPRSPVLDMGDKNFRERHAFKADALVRSTEMRTFAKMIITAAGMDFNTATVEDMDSLRVLFECRKCSQTPFEDRYDFIYIPDFDEERIPKARLLLNWRHWMEHAYKRHQENPAEAQKLLIVYPYDALTVPSLDDYICERTELREHMYACTRCFDMPTEWIGGQSGEDIIEHFAKVHSIKRSLVEGKDFVRAYGSPTTERFRQILYVHNALKKAQGAESRRPAKGLSSKSRLGKLQERHGLVEVKQGKDFYGCFY</sequence>
<name>A0A0D7B439_9AGAR</name>
<dbReference type="InterPro" id="IPR036047">
    <property type="entry name" value="F-box-like_dom_sf"/>
</dbReference>
<proteinExistence type="predicted"/>
<protein>
    <recommendedName>
        <fullName evidence="1">F-box domain-containing protein</fullName>
    </recommendedName>
</protein>
<dbReference type="InterPro" id="IPR001810">
    <property type="entry name" value="F-box_dom"/>
</dbReference>
<feature type="domain" description="F-box" evidence="1">
    <location>
        <begin position="17"/>
        <end position="66"/>
    </location>
</feature>
<dbReference type="EMBL" id="KN880611">
    <property type="protein sequence ID" value="KIY64949.1"/>
    <property type="molecule type" value="Genomic_DNA"/>
</dbReference>
<dbReference type="STRING" id="1314674.A0A0D7B439"/>
<evidence type="ECO:0000313" key="3">
    <source>
        <dbReference type="Proteomes" id="UP000054007"/>
    </source>
</evidence>
<dbReference type="AlphaFoldDB" id="A0A0D7B439"/>
<evidence type="ECO:0000259" key="1">
    <source>
        <dbReference type="PROSITE" id="PS50181"/>
    </source>
</evidence>